<evidence type="ECO:0000259" key="4">
    <source>
        <dbReference type="PROSITE" id="PS50893"/>
    </source>
</evidence>
<feature type="domain" description="ABC transporter" evidence="4">
    <location>
        <begin position="4"/>
        <end position="249"/>
    </location>
</feature>
<gene>
    <name evidence="5" type="ORF">ENV54_07480</name>
</gene>
<evidence type="ECO:0000313" key="5">
    <source>
        <dbReference type="EMBL" id="HGH61121.1"/>
    </source>
</evidence>
<dbReference type="CDD" id="cd03219">
    <property type="entry name" value="ABC_Mj1267_LivG_branched"/>
    <property type="match status" value="1"/>
</dbReference>
<keyword evidence="1" id="KW-0813">Transport</keyword>
<dbReference type="PANTHER" id="PTHR45772">
    <property type="entry name" value="CONSERVED COMPONENT OF ABC TRANSPORTER FOR NATURAL AMINO ACIDS-RELATED"/>
    <property type="match status" value="1"/>
</dbReference>
<sequence length="250" mass="28215">MALLQVANLFISFGGLKALSGVNLSLEDNEILTVIGPNGSGKTTLFNCISGIYRPNAGEIIFNGENIVGVSPGRIAERGIARTFQNLRLFMHMDVVDNLMLGRHIRFRRNPLHAFLRMRREEIRHREVVEELIDFLDLQAYRRLLVGDCPYGVQKRVEIGRALATEPKLLLLDEPIAGLTSEEKEESAYRITEIRGRFKTAILLVEHDLRIASKLADRMIAFDLGLKIAEGRPEEVQRHPEVVRSYLGEG</sequence>
<dbReference type="AlphaFoldDB" id="A0A7C4ARV9"/>
<dbReference type="EMBL" id="DTGT01000237">
    <property type="protein sequence ID" value="HGH61121.1"/>
    <property type="molecule type" value="Genomic_DNA"/>
</dbReference>
<keyword evidence="2" id="KW-0547">Nucleotide-binding</keyword>
<dbReference type="GO" id="GO:0005886">
    <property type="term" value="C:plasma membrane"/>
    <property type="evidence" value="ECO:0007669"/>
    <property type="project" value="TreeGrafter"/>
</dbReference>
<evidence type="ECO:0000256" key="1">
    <source>
        <dbReference type="ARBA" id="ARBA00022448"/>
    </source>
</evidence>
<proteinExistence type="predicted"/>
<dbReference type="PROSITE" id="PS50893">
    <property type="entry name" value="ABC_TRANSPORTER_2"/>
    <property type="match status" value="1"/>
</dbReference>
<dbReference type="FunFam" id="3.40.50.300:FF:000421">
    <property type="entry name" value="Branched-chain amino acid ABC transporter ATP-binding protein"/>
    <property type="match status" value="1"/>
</dbReference>
<dbReference type="Pfam" id="PF00005">
    <property type="entry name" value="ABC_tran"/>
    <property type="match status" value="1"/>
</dbReference>
<protein>
    <submittedName>
        <fullName evidence="5">ABC transporter ATP-binding protein</fullName>
    </submittedName>
</protein>
<reference evidence="5" key="1">
    <citation type="journal article" date="2020" name="mSystems">
        <title>Genome- and Community-Level Interaction Insights into Carbon Utilization and Element Cycling Functions of Hydrothermarchaeota in Hydrothermal Sediment.</title>
        <authorList>
            <person name="Zhou Z."/>
            <person name="Liu Y."/>
            <person name="Xu W."/>
            <person name="Pan J."/>
            <person name="Luo Z.H."/>
            <person name="Li M."/>
        </authorList>
    </citation>
    <scope>NUCLEOTIDE SEQUENCE [LARGE SCALE GENOMIC DNA]</scope>
    <source>
        <strain evidence="5">SpSt-769</strain>
    </source>
</reference>
<dbReference type="Pfam" id="PF12399">
    <property type="entry name" value="BCA_ABC_TP_C"/>
    <property type="match status" value="1"/>
</dbReference>
<dbReference type="GO" id="GO:0005524">
    <property type="term" value="F:ATP binding"/>
    <property type="evidence" value="ECO:0007669"/>
    <property type="project" value="UniProtKB-KW"/>
</dbReference>
<dbReference type="PANTHER" id="PTHR45772:SF1">
    <property type="entry name" value="ABC TRANSPORTER ATP-BINDING PROTEIN"/>
    <property type="match status" value="1"/>
</dbReference>
<dbReference type="InterPro" id="IPR003439">
    <property type="entry name" value="ABC_transporter-like_ATP-bd"/>
</dbReference>
<organism evidence="5">
    <name type="scientific">Desulfomonile tiedjei</name>
    <dbReference type="NCBI Taxonomy" id="2358"/>
    <lineage>
        <taxon>Bacteria</taxon>
        <taxon>Pseudomonadati</taxon>
        <taxon>Thermodesulfobacteriota</taxon>
        <taxon>Desulfomonilia</taxon>
        <taxon>Desulfomonilales</taxon>
        <taxon>Desulfomonilaceae</taxon>
        <taxon>Desulfomonile</taxon>
    </lineage>
</organism>
<dbReference type="GO" id="GO:0016887">
    <property type="term" value="F:ATP hydrolysis activity"/>
    <property type="evidence" value="ECO:0007669"/>
    <property type="project" value="InterPro"/>
</dbReference>
<dbReference type="InterPro" id="IPR051120">
    <property type="entry name" value="ABC_AA/LPS_Transport"/>
</dbReference>
<evidence type="ECO:0000256" key="3">
    <source>
        <dbReference type="ARBA" id="ARBA00022840"/>
    </source>
</evidence>
<dbReference type="SMART" id="SM00382">
    <property type="entry name" value="AAA"/>
    <property type="match status" value="1"/>
</dbReference>
<keyword evidence="3 5" id="KW-0067">ATP-binding</keyword>
<dbReference type="Gene3D" id="3.40.50.300">
    <property type="entry name" value="P-loop containing nucleotide triphosphate hydrolases"/>
    <property type="match status" value="1"/>
</dbReference>
<dbReference type="InterPro" id="IPR003593">
    <property type="entry name" value="AAA+_ATPase"/>
</dbReference>
<name>A0A7C4ARV9_9BACT</name>
<dbReference type="InterPro" id="IPR027417">
    <property type="entry name" value="P-loop_NTPase"/>
</dbReference>
<comment type="caution">
    <text evidence="5">The sequence shown here is derived from an EMBL/GenBank/DDBJ whole genome shotgun (WGS) entry which is preliminary data.</text>
</comment>
<accession>A0A7C4ARV9</accession>
<evidence type="ECO:0000256" key="2">
    <source>
        <dbReference type="ARBA" id="ARBA00022741"/>
    </source>
</evidence>
<dbReference type="InterPro" id="IPR032823">
    <property type="entry name" value="BCA_ABC_TP_C"/>
</dbReference>
<dbReference type="SUPFAM" id="SSF52540">
    <property type="entry name" value="P-loop containing nucleoside triphosphate hydrolases"/>
    <property type="match status" value="1"/>
</dbReference>